<evidence type="ECO:0000313" key="3">
    <source>
        <dbReference type="Proteomes" id="UP000033934"/>
    </source>
</evidence>
<reference evidence="2 3" key="1">
    <citation type="journal article" date="2015" name="Nature">
        <title>rRNA introns, odd ribosomes, and small enigmatic genomes across a large radiation of phyla.</title>
        <authorList>
            <person name="Brown C.T."/>
            <person name="Hug L.A."/>
            <person name="Thomas B.C."/>
            <person name="Sharon I."/>
            <person name="Castelle C.J."/>
            <person name="Singh A."/>
            <person name="Wilkins M.J."/>
            <person name="Williams K.H."/>
            <person name="Banfield J.F."/>
        </authorList>
    </citation>
    <scope>NUCLEOTIDE SEQUENCE [LARGE SCALE GENOMIC DNA]</scope>
</reference>
<keyword evidence="1" id="KW-1133">Transmembrane helix</keyword>
<protein>
    <submittedName>
        <fullName evidence="2">Uncharacterized protein</fullName>
    </submittedName>
</protein>
<name>A0A0G0NV14_9BACT</name>
<evidence type="ECO:0000313" key="2">
    <source>
        <dbReference type="EMBL" id="KKQ89689.1"/>
    </source>
</evidence>
<evidence type="ECO:0000256" key="1">
    <source>
        <dbReference type="SAM" id="Phobius"/>
    </source>
</evidence>
<feature type="transmembrane region" description="Helical" evidence="1">
    <location>
        <begin position="218"/>
        <end position="236"/>
    </location>
</feature>
<comment type="caution">
    <text evidence="2">The sequence shown here is derived from an EMBL/GenBank/DDBJ whole genome shotgun (WGS) entry which is preliminary data.</text>
</comment>
<sequence>MDFLRKTLLISLSVVFLSLILSGQKVQAVDKNPDWIIHQPPYYGNGKYYVLTGQNNIIKFGICGDHAGSNVQLSTKIADTAASYTKTTALQGDYTKKRSEGVNGNESGVDCNDGAATEAYGPKIIYSDYNPAAPDHTATLTVTYLEQDGTTVFASRNFNVEAVAQIPAGATGTSWNPSSVNIATLTNMINIDDIFSGNRFDLSEQVGLPTPEGLVQKVADVLLILAGILAVIAFIWSGYQFIMSSGDSAKVEKAKKAMISAFIGVVLIIFAYSIIRAVDIFSSPPKSSSIPEAKFE</sequence>
<dbReference type="AlphaFoldDB" id="A0A0G0NV14"/>
<dbReference type="EMBL" id="LBVO01000020">
    <property type="protein sequence ID" value="KKQ89689.1"/>
    <property type="molecule type" value="Genomic_DNA"/>
</dbReference>
<gene>
    <name evidence="2" type="ORF">UT11_C0020G0012</name>
</gene>
<accession>A0A0G0NV14</accession>
<organism evidence="2 3">
    <name type="scientific">Berkelbacteria bacterium GW2011_GWA2_38_9</name>
    <dbReference type="NCBI Taxonomy" id="1618334"/>
    <lineage>
        <taxon>Bacteria</taxon>
        <taxon>Candidatus Berkelbacteria</taxon>
    </lineage>
</organism>
<dbReference type="Proteomes" id="UP000033934">
    <property type="component" value="Unassembled WGS sequence"/>
</dbReference>
<feature type="transmembrane region" description="Helical" evidence="1">
    <location>
        <begin position="257"/>
        <end position="275"/>
    </location>
</feature>
<keyword evidence="1" id="KW-0812">Transmembrane</keyword>
<keyword evidence="1" id="KW-0472">Membrane</keyword>
<proteinExistence type="predicted"/>
<dbReference type="Pfam" id="PF18895">
    <property type="entry name" value="T4SS_pilin"/>
    <property type="match status" value="1"/>
</dbReference>
<dbReference type="InterPro" id="IPR043993">
    <property type="entry name" value="T4SS_pilin"/>
</dbReference>